<evidence type="ECO:0000313" key="3">
    <source>
        <dbReference type="Proteomes" id="UP000244189"/>
    </source>
</evidence>
<dbReference type="RefSeq" id="WP_107959726.1">
    <property type="nucleotide sequence ID" value="NZ_QAOG01000008.1"/>
</dbReference>
<dbReference type="SUPFAM" id="SSF54909">
    <property type="entry name" value="Dimeric alpha+beta barrel"/>
    <property type="match status" value="1"/>
</dbReference>
<dbReference type="InterPro" id="IPR050744">
    <property type="entry name" value="AI-2_Isomerase_LsrG"/>
</dbReference>
<feature type="domain" description="ABM" evidence="1">
    <location>
        <begin position="4"/>
        <end position="97"/>
    </location>
</feature>
<dbReference type="Pfam" id="PF03992">
    <property type="entry name" value="ABM"/>
    <property type="match status" value="1"/>
</dbReference>
<dbReference type="PANTHER" id="PTHR33336:SF3">
    <property type="entry name" value="ABM DOMAIN-CONTAINING PROTEIN"/>
    <property type="match status" value="1"/>
</dbReference>
<keyword evidence="2" id="KW-0503">Monooxygenase</keyword>
<protein>
    <submittedName>
        <fullName evidence="2">Quinol monooxygenase YgiN</fullName>
    </submittedName>
</protein>
<dbReference type="InterPro" id="IPR007138">
    <property type="entry name" value="ABM_dom"/>
</dbReference>
<proteinExistence type="predicted"/>
<keyword evidence="2" id="KW-0560">Oxidoreductase</keyword>
<dbReference type="Proteomes" id="UP000244189">
    <property type="component" value="Unassembled WGS sequence"/>
</dbReference>
<dbReference type="Gene3D" id="3.30.70.100">
    <property type="match status" value="1"/>
</dbReference>
<sequence length="97" mass="10772">MATVKIMAMLRARSGRTDDLAALLDGMLGPSRAEPGNLRYDLWRDRDDPDVFALDELYVDFDAVTAHRATPHFQRYLAAINELAERSAVVLDPVAVA</sequence>
<dbReference type="EMBL" id="QAOG01000008">
    <property type="protein sequence ID" value="PTQ58477.1"/>
    <property type="molecule type" value="Genomic_DNA"/>
</dbReference>
<comment type="caution">
    <text evidence="2">The sequence shown here is derived from an EMBL/GenBank/DDBJ whole genome shotgun (WGS) entry which is preliminary data.</text>
</comment>
<dbReference type="AlphaFoldDB" id="A0A2T5GGN5"/>
<dbReference type="PANTHER" id="PTHR33336">
    <property type="entry name" value="QUINOL MONOOXYGENASE YGIN-RELATED"/>
    <property type="match status" value="1"/>
</dbReference>
<dbReference type="InterPro" id="IPR011008">
    <property type="entry name" value="Dimeric_a/b-barrel"/>
</dbReference>
<name>A0A2T5GGN5_9SPHN</name>
<dbReference type="GO" id="GO:0005829">
    <property type="term" value="C:cytosol"/>
    <property type="evidence" value="ECO:0007669"/>
    <property type="project" value="TreeGrafter"/>
</dbReference>
<keyword evidence="3" id="KW-1185">Reference proteome</keyword>
<accession>A0A2T5GGN5</accession>
<dbReference type="PROSITE" id="PS51725">
    <property type="entry name" value="ABM"/>
    <property type="match status" value="1"/>
</dbReference>
<organism evidence="2 3">
    <name type="scientific">Sphingomonas aurantiaca</name>
    <dbReference type="NCBI Taxonomy" id="185949"/>
    <lineage>
        <taxon>Bacteria</taxon>
        <taxon>Pseudomonadati</taxon>
        <taxon>Pseudomonadota</taxon>
        <taxon>Alphaproteobacteria</taxon>
        <taxon>Sphingomonadales</taxon>
        <taxon>Sphingomonadaceae</taxon>
        <taxon>Sphingomonas</taxon>
    </lineage>
</organism>
<reference evidence="2 3" key="1">
    <citation type="submission" date="2018-04" db="EMBL/GenBank/DDBJ databases">
        <title>Genomic Encyclopedia of Type Strains, Phase III (KMG-III): the genomes of soil and plant-associated and newly described type strains.</title>
        <authorList>
            <person name="Whitman W."/>
        </authorList>
    </citation>
    <scope>NUCLEOTIDE SEQUENCE [LARGE SCALE GENOMIC DNA]</scope>
    <source>
        <strain evidence="2 3">MA101b</strain>
    </source>
</reference>
<evidence type="ECO:0000313" key="2">
    <source>
        <dbReference type="EMBL" id="PTQ58477.1"/>
    </source>
</evidence>
<gene>
    <name evidence="2" type="ORF">C8J26_3778</name>
</gene>
<evidence type="ECO:0000259" key="1">
    <source>
        <dbReference type="PROSITE" id="PS51725"/>
    </source>
</evidence>
<dbReference type="GO" id="GO:0004497">
    <property type="term" value="F:monooxygenase activity"/>
    <property type="evidence" value="ECO:0007669"/>
    <property type="project" value="UniProtKB-KW"/>
</dbReference>